<organism evidence="5 6">
    <name type="scientific">Acanthaster planci</name>
    <name type="common">Crown-of-thorns starfish</name>
    <dbReference type="NCBI Taxonomy" id="133434"/>
    <lineage>
        <taxon>Eukaryota</taxon>
        <taxon>Metazoa</taxon>
        <taxon>Echinodermata</taxon>
        <taxon>Eleutherozoa</taxon>
        <taxon>Asterozoa</taxon>
        <taxon>Asteroidea</taxon>
        <taxon>Valvatacea</taxon>
        <taxon>Valvatida</taxon>
        <taxon>Acanthasteridae</taxon>
        <taxon>Acanthaster</taxon>
    </lineage>
</organism>
<name>A0A8B7ZUP7_ACAPL</name>
<accession>A0A8B7ZUP7</accession>
<dbReference type="OrthoDB" id="10515275at2759"/>
<dbReference type="AlphaFoldDB" id="A0A8B7ZUP7"/>
<proteinExistence type="predicted"/>
<feature type="region of interest" description="Disordered" evidence="1">
    <location>
        <begin position="329"/>
        <end position="494"/>
    </location>
</feature>
<dbReference type="InterPro" id="IPR007110">
    <property type="entry name" value="Ig-like_dom"/>
</dbReference>
<feature type="transmembrane region" description="Helical" evidence="2">
    <location>
        <begin position="283"/>
        <end position="306"/>
    </location>
</feature>
<keyword evidence="5" id="KW-1185">Reference proteome</keyword>
<feature type="compositionally biased region" description="Polar residues" evidence="1">
    <location>
        <begin position="339"/>
        <end position="352"/>
    </location>
</feature>
<dbReference type="OMA" id="FTCFMTS"/>
<dbReference type="KEGG" id="aplc:110988218"/>
<evidence type="ECO:0000259" key="4">
    <source>
        <dbReference type="PROSITE" id="PS50835"/>
    </source>
</evidence>
<dbReference type="RefSeq" id="XP_022107231.1">
    <property type="nucleotide sequence ID" value="XM_022251539.1"/>
</dbReference>
<evidence type="ECO:0000256" key="2">
    <source>
        <dbReference type="SAM" id="Phobius"/>
    </source>
</evidence>
<feature type="domain" description="Ig-like" evidence="4">
    <location>
        <begin position="147"/>
        <end position="238"/>
    </location>
</feature>
<dbReference type="PROSITE" id="PS50835">
    <property type="entry name" value="IG_LIKE"/>
    <property type="match status" value="1"/>
</dbReference>
<feature type="compositionally biased region" description="Polar residues" evidence="1">
    <location>
        <begin position="453"/>
        <end position="462"/>
    </location>
</feature>
<feature type="signal peptide" evidence="3">
    <location>
        <begin position="1"/>
        <end position="20"/>
    </location>
</feature>
<evidence type="ECO:0000256" key="1">
    <source>
        <dbReference type="SAM" id="MobiDB-lite"/>
    </source>
</evidence>
<dbReference type="GeneID" id="110988218"/>
<sequence>MASHIVFFLSLATTVGITISATIEPESSTVTVQRGQQLRLSFKIGISRDENITESQWVRTESQDPYDTVDVSTCIPDEDVPCITSITVDQRGKVKYLFVDDALAITTLIIDESTLGDNTTFRCRIEREQPRGAQISLPIYVTVHYLPNETYPVCTSSNLTEAPQPPPVLTCSAGESHPAVLLEWTTLDGNSDRITLSNDTERLEDRVQNTLNLSSLSTPYNNQTFTCFMTSEAYPDFSSNCSIGPIGPIVVSTAEPTTGATQVLETHPMVTDEAVSTLSPIEVIAATAGAGAAFFVTIAVIVCIASSGKAKPRRRKPAAYHMPVYSRHQADAVRPASSDPANVNQSSDTLTVTHGLPNDSVPLEENTPRERPPAALPRTSPDVYAYASIAPDRQRHLSPPDVFLDSDPAPQKTRSEGYAYASVLETERQRPASFSSLETDKKTGQEPARPQTRDTNSTSPAMGQTPRAASTKARGSSNESGGNDAASGTGFVDNILYIPSTEDVVTRRTSKKLPRLDPF</sequence>
<reference evidence="6" key="1">
    <citation type="submission" date="2025-08" db="UniProtKB">
        <authorList>
            <consortium name="RefSeq"/>
        </authorList>
    </citation>
    <scope>IDENTIFICATION</scope>
</reference>
<keyword evidence="2" id="KW-1133">Transmembrane helix</keyword>
<evidence type="ECO:0000313" key="5">
    <source>
        <dbReference type="Proteomes" id="UP000694845"/>
    </source>
</evidence>
<keyword evidence="3" id="KW-0732">Signal</keyword>
<keyword evidence="2" id="KW-0472">Membrane</keyword>
<protein>
    <submittedName>
        <fullName evidence="6">Uncharacterized protein LOC110988218</fullName>
    </submittedName>
</protein>
<keyword evidence="2" id="KW-0812">Transmembrane</keyword>
<feature type="region of interest" description="Disordered" evidence="1">
    <location>
        <begin position="500"/>
        <end position="519"/>
    </location>
</feature>
<gene>
    <name evidence="6" type="primary">LOC110988218</name>
</gene>
<dbReference type="Proteomes" id="UP000694845">
    <property type="component" value="Unplaced"/>
</dbReference>
<evidence type="ECO:0000256" key="3">
    <source>
        <dbReference type="SAM" id="SignalP"/>
    </source>
</evidence>
<feature type="chain" id="PRO_5034999766" evidence="3">
    <location>
        <begin position="21"/>
        <end position="519"/>
    </location>
</feature>
<evidence type="ECO:0000313" key="6">
    <source>
        <dbReference type="RefSeq" id="XP_022107231.1"/>
    </source>
</evidence>